<sequence>MSTVQLEIIHEHIGLLTLNRPEAANSFSLQLLHDLNNALDEVEKNNQIRVLILTGSGEKAFCAGADLKEREGMTEEQVIATVGKIKSTTTRVEQIAIPTIAAINGAAFGGGLELALACDIRIACDTAKMGLTETSLGIIPGAGGTQRLSRLIGLGKAKYLIFTAKRLTSKEAKDIGLVEEVLEKEDFLEKSITISLSIAQNGPIGIQQAKKAINLGYETDITSGLKIEDLCYAKTIPTVDRREGLLAFKEKRKPQYKGK</sequence>
<evidence type="ECO:0000313" key="5">
    <source>
        <dbReference type="Proteomes" id="UP000581688"/>
    </source>
</evidence>
<dbReference type="NCBIfam" id="NF005802">
    <property type="entry name" value="PRK07657.1"/>
    <property type="match status" value="1"/>
</dbReference>
<accession>A0A841Q371</accession>
<comment type="caution">
    <text evidence="4">The sequence shown here is derived from an EMBL/GenBank/DDBJ whole genome shotgun (WGS) entry which is preliminary data.</text>
</comment>
<dbReference type="PANTHER" id="PTHR11941">
    <property type="entry name" value="ENOYL-COA HYDRATASE-RELATED"/>
    <property type="match status" value="1"/>
</dbReference>
<evidence type="ECO:0000256" key="1">
    <source>
        <dbReference type="ARBA" id="ARBA00005254"/>
    </source>
</evidence>
<dbReference type="Pfam" id="PF00378">
    <property type="entry name" value="ECH_1"/>
    <property type="match status" value="1"/>
</dbReference>
<dbReference type="InterPro" id="IPR018376">
    <property type="entry name" value="Enoyl-CoA_hyd/isom_CS"/>
</dbReference>
<dbReference type="FunFam" id="1.10.12.10:FF:000001">
    <property type="entry name" value="Probable enoyl-CoA hydratase, mitochondrial"/>
    <property type="match status" value="1"/>
</dbReference>
<dbReference type="InterPro" id="IPR029045">
    <property type="entry name" value="ClpP/crotonase-like_dom_sf"/>
</dbReference>
<gene>
    <name evidence="4" type="ORF">HNQ94_001234</name>
</gene>
<dbReference type="FunFam" id="3.90.226.10:FF:000009">
    <property type="entry name" value="Carnitinyl-CoA dehydratase"/>
    <property type="match status" value="1"/>
</dbReference>
<organism evidence="4 5">
    <name type="scientific">Salirhabdus euzebyi</name>
    <dbReference type="NCBI Taxonomy" id="394506"/>
    <lineage>
        <taxon>Bacteria</taxon>
        <taxon>Bacillati</taxon>
        <taxon>Bacillota</taxon>
        <taxon>Bacilli</taxon>
        <taxon>Bacillales</taxon>
        <taxon>Bacillaceae</taxon>
        <taxon>Salirhabdus</taxon>
    </lineage>
</organism>
<dbReference type="InterPro" id="IPR014748">
    <property type="entry name" value="Enoyl-CoA_hydra_C"/>
</dbReference>
<reference evidence="4 5" key="1">
    <citation type="submission" date="2020-08" db="EMBL/GenBank/DDBJ databases">
        <title>Genomic Encyclopedia of Type Strains, Phase IV (KMG-IV): sequencing the most valuable type-strain genomes for metagenomic binning, comparative biology and taxonomic classification.</title>
        <authorList>
            <person name="Goeker M."/>
        </authorList>
    </citation>
    <scope>NUCLEOTIDE SEQUENCE [LARGE SCALE GENOMIC DNA]</scope>
    <source>
        <strain evidence="4 5">DSM 19612</strain>
    </source>
</reference>
<dbReference type="RefSeq" id="WP_174495336.1">
    <property type="nucleotide sequence ID" value="NZ_CADDWK010000003.1"/>
</dbReference>
<dbReference type="PANTHER" id="PTHR11941:SF54">
    <property type="entry name" value="ENOYL-COA HYDRATASE, MITOCHONDRIAL"/>
    <property type="match status" value="1"/>
</dbReference>
<dbReference type="Proteomes" id="UP000581688">
    <property type="component" value="Unassembled WGS sequence"/>
</dbReference>
<dbReference type="Gene3D" id="3.90.226.10">
    <property type="entry name" value="2-enoyl-CoA Hydratase, Chain A, domain 1"/>
    <property type="match status" value="1"/>
</dbReference>
<dbReference type="Gene3D" id="1.10.12.10">
    <property type="entry name" value="Lyase 2-enoyl-coa Hydratase, Chain A, domain 2"/>
    <property type="match status" value="1"/>
</dbReference>
<dbReference type="InterPro" id="IPR001753">
    <property type="entry name" value="Enoyl-CoA_hydra/iso"/>
</dbReference>
<dbReference type="SUPFAM" id="SSF52096">
    <property type="entry name" value="ClpP/crotonase"/>
    <property type="match status" value="1"/>
</dbReference>
<name>A0A841Q371_9BACI</name>
<dbReference type="EMBL" id="JACHGH010000003">
    <property type="protein sequence ID" value="MBB6452788.1"/>
    <property type="molecule type" value="Genomic_DNA"/>
</dbReference>
<evidence type="ECO:0000313" key="4">
    <source>
        <dbReference type="EMBL" id="MBB6452788.1"/>
    </source>
</evidence>
<evidence type="ECO:0000256" key="3">
    <source>
        <dbReference type="RuleBase" id="RU003707"/>
    </source>
</evidence>
<keyword evidence="2" id="KW-0456">Lyase</keyword>
<evidence type="ECO:0000256" key="2">
    <source>
        <dbReference type="ARBA" id="ARBA00023239"/>
    </source>
</evidence>
<comment type="similarity">
    <text evidence="1 3">Belongs to the enoyl-CoA hydratase/isomerase family.</text>
</comment>
<dbReference type="AlphaFoldDB" id="A0A841Q371"/>
<dbReference type="GO" id="GO:0016836">
    <property type="term" value="F:hydro-lyase activity"/>
    <property type="evidence" value="ECO:0007669"/>
    <property type="project" value="UniProtKB-ARBA"/>
</dbReference>
<dbReference type="CDD" id="cd06558">
    <property type="entry name" value="crotonase-like"/>
    <property type="match status" value="1"/>
</dbReference>
<proteinExistence type="inferred from homology"/>
<dbReference type="PROSITE" id="PS00166">
    <property type="entry name" value="ENOYL_COA_HYDRATASE"/>
    <property type="match status" value="1"/>
</dbReference>
<keyword evidence="5" id="KW-1185">Reference proteome</keyword>
<protein>
    <submittedName>
        <fullName evidence="4">Enoyl-CoA hydratase/carnithine racemase</fullName>
    </submittedName>
</protein>
<dbReference type="GO" id="GO:0006635">
    <property type="term" value="P:fatty acid beta-oxidation"/>
    <property type="evidence" value="ECO:0007669"/>
    <property type="project" value="TreeGrafter"/>
</dbReference>